<dbReference type="InterPro" id="IPR017452">
    <property type="entry name" value="GPCR_Rhodpsn_7TM"/>
</dbReference>
<evidence type="ECO:0000256" key="2">
    <source>
        <dbReference type="ARBA" id="ARBA00022692"/>
    </source>
</evidence>
<dbReference type="Gene3D" id="1.20.1070.10">
    <property type="entry name" value="Rhodopsin 7-helix transmembrane proteins"/>
    <property type="match status" value="1"/>
</dbReference>
<evidence type="ECO:0000313" key="7">
    <source>
        <dbReference type="Proteomes" id="UP000095283"/>
    </source>
</evidence>
<dbReference type="WBParaSite" id="Hba_10681">
    <property type="protein sequence ID" value="Hba_10681"/>
    <property type="gene ID" value="Hba_10681"/>
</dbReference>
<feature type="transmembrane region" description="Helical" evidence="5">
    <location>
        <begin position="233"/>
        <end position="258"/>
    </location>
</feature>
<dbReference type="Pfam" id="PF10320">
    <property type="entry name" value="7TM_GPCR_Srsx"/>
    <property type="match status" value="1"/>
</dbReference>
<evidence type="ECO:0000256" key="3">
    <source>
        <dbReference type="ARBA" id="ARBA00022989"/>
    </source>
</evidence>
<keyword evidence="4 5" id="KW-0472">Membrane</keyword>
<evidence type="ECO:0000313" key="8">
    <source>
        <dbReference type="WBParaSite" id="Hba_10681"/>
    </source>
</evidence>
<dbReference type="Proteomes" id="UP000095283">
    <property type="component" value="Unplaced"/>
</dbReference>
<evidence type="ECO:0000256" key="4">
    <source>
        <dbReference type="ARBA" id="ARBA00023136"/>
    </source>
</evidence>
<name>A0A1I7WZG0_HETBA</name>
<comment type="subcellular location">
    <subcellularLocation>
        <location evidence="1">Membrane</location>
    </subcellularLocation>
</comment>
<dbReference type="SUPFAM" id="SSF81321">
    <property type="entry name" value="Family A G protein-coupled receptor-like"/>
    <property type="match status" value="1"/>
</dbReference>
<feature type="transmembrane region" description="Helical" evidence="5">
    <location>
        <begin position="6"/>
        <end position="29"/>
    </location>
</feature>
<feature type="transmembrane region" description="Helical" evidence="5">
    <location>
        <begin position="80"/>
        <end position="101"/>
    </location>
</feature>
<organism evidence="7 8">
    <name type="scientific">Heterorhabditis bacteriophora</name>
    <name type="common">Entomopathogenic nematode worm</name>
    <dbReference type="NCBI Taxonomy" id="37862"/>
    <lineage>
        <taxon>Eukaryota</taxon>
        <taxon>Metazoa</taxon>
        <taxon>Ecdysozoa</taxon>
        <taxon>Nematoda</taxon>
        <taxon>Chromadorea</taxon>
        <taxon>Rhabditida</taxon>
        <taxon>Rhabditina</taxon>
        <taxon>Rhabditomorpha</taxon>
        <taxon>Strongyloidea</taxon>
        <taxon>Heterorhabditidae</taxon>
        <taxon>Heterorhabditis</taxon>
    </lineage>
</organism>
<dbReference type="InterPro" id="IPR047130">
    <property type="entry name" value="7TM_GPCR_Srsx_nematod"/>
</dbReference>
<accession>A0A1I7WZG0</accession>
<proteinExistence type="predicted"/>
<dbReference type="CDD" id="cd00637">
    <property type="entry name" value="7tm_classA_rhodopsin-like"/>
    <property type="match status" value="1"/>
</dbReference>
<evidence type="ECO:0000259" key="6">
    <source>
        <dbReference type="PROSITE" id="PS50262"/>
    </source>
</evidence>
<feature type="transmembrane region" description="Helical" evidence="5">
    <location>
        <begin position="122"/>
        <end position="148"/>
    </location>
</feature>
<dbReference type="AlphaFoldDB" id="A0A1I7WZG0"/>
<evidence type="ECO:0000256" key="5">
    <source>
        <dbReference type="SAM" id="Phobius"/>
    </source>
</evidence>
<feature type="transmembrane region" description="Helical" evidence="5">
    <location>
        <begin position="41"/>
        <end position="60"/>
    </location>
</feature>
<feature type="domain" description="G-protein coupled receptors family 1 profile" evidence="6">
    <location>
        <begin position="23"/>
        <end position="276"/>
    </location>
</feature>
<dbReference type="PROSITE" id="PS50262">
    <property type="entry name" value="G_PROTEIN_RECEP_F1_2"/>
    <property type="match status" value="1"/>
</dbReference>
<keyword evidence="7" id="KW-1185">Reference proteome</keyword>
<dbReference type="PANTHER" id="PTHR23360:SF68">
    <property type="entry name" value="G-PROTEIN COUPLED RECEPTORS FAMILY 1 PROFILE DOMAIN-CONTAINING PROTEIN"/>
    <property type="match status" value="1"/>
</dbReference>
<evidence type="ECO:0000256" key="1">
    <source>
        <dbReference type="ARBA" id="ARBA00004370"/>
    </source>
</evidence>
<feature type="transmembrane region" description="Helical" evidence="5">
    <location>
        <begin position="197"/>
        <end position="221"/>
    </location>
</feature>
<keyword evidence="2 5" id="KW-0812">Transmembrane</keyword>
<protein>
    <submittedName>
        <fullName evidence="8">G_PROTEIN_RECEP_F1_2 domain-containing protein</fullName>
    </submittedName>
</protein>
<dbReference type="SMART" id="SM01381">
    <property type="entry name" value="7TM_GPCR_Srsx"/>
    <property type="match status" value="1"/>
</dbReference>
<keyword evidence="3 5" id="KW-1133">Transmembrane helix</keyword>
<dbReference type="PANTHER" id="PTHR23360">
    <property type="entry name" value="G-PROTEIN COUPLED RECEPTORS FAMILY 1 PROFILE DOMAIN-CONTAINING PROTEIN-RELATED"/>
    <property type="match status" value="1"/>
</dbReference>
<dbReference type="GO" id="GO:0004930">
    <property type="term" value="F:G protein-coupled receptor activity"/>
    <property type="evidence" value="ECO:0007669"/>
    <property type="project" value="InterPro"/>
</dbReference>
<dbReference type="GO" id="GO:0016020">
    <property type="term" value="C:membrane"/>
    <property type="evidence" value="ECO:0007669"/>
    <property type="project" value="UniProtKB-SubCell"/>
</dbReference>
<dbReference type="InterPro" id="IPR000276">
    <property type="entry name" value="GPCR_Rhodpsn"/>
</dbReference>
<reference evidence="8" key="1">
    <citation type="submission" date="2016-11" db="UniProtKB">
        <authorList>
            <consortium name="WormBaseParasite"/>
        </authorList>
    </citation>
    <scope>IDENTIFICATION</scope>
</reference>
<sequence length="276" mass="31951">MSKAALDIVSGCLLGFNILGTFGNLNIIVATARTKALRKKFGILLAILACSDLLCLWYEFQSYVRMTFGLTRAPLISCYWANVGYIFIETFEVYMILAVAVDRLHALQFPIKYKVFTTNIYVAVMISPGLCIGLFFAMNTPILCLWFIKQYTYYSLTKLINKVVSYALMPPNVIREVCVLPFSMPDKVSTWWNHYNMWGAVITVLIYCLTYFQLYCFSPFVHDFRKVKKQKAILNTLIVQVVVFFFSSVGDINAYYYFIHFYNSRSSVFHSFHCFY</sequence>
<dbReference type="InterPro" id="IPR019424">
    <property type="entry name" value="7TM_GPCR_Srsx"/>
</dbReference>